<accession>A0AAC8QHE1</accession>
<evidence type="ECO:0000313" key="1">
    <source>
        <dbReference type="EMBL" id="AKJ07564.1"/>
    </source>
</evidence>
<reference evidence="1 2" key="1">
    <citation type="submission" date="2015-05" db="EMBL/GenBank/DDBJ databases">
        <title>Genome assembly of Archangium gephyra DSM 2261.</title>
        <authorList>
            <person name="Sharma G."/>
            <person name="Subramanian S."/>
        </authorList>
    </citation>
    <scope>NUCLEOTIDE SEQUENCE [LARGE SCALE GENOMIC DNA]</scope>
    <source>
        <strain evidence="1 2">DSM 2261</strain>
    </source>
</reference>
<dbReference type="Proteomes" id="UP000035579">
    <property type="component" value="Chromosome"/>
</dbReference>
<proteinExistence type="predicted"/>
<name>A0AAC8QHE1_9BACT</name>
<dbReference type="AlphaFoldDB" id="A0AAC8QHE1"/>
<gene>
    <name evidence="1" type="ORF">AA314_09190</name>
</gene>
<organism evidence="1 2">
    <name type="scientific">Archangium gephyra</name>
    <dbReference type="NCBI Taxonomy" id="48"/>
    <lineage>
        <taxon>Bacteria</taxon>
        <taxon>Pseudomonadati</taxon>
        <taxon>Myxococcota</taxon>
        <taxon>Myxococcia</taxon>
        <taxon>Myxococcales</taxon>
        <taxon>Cystobacterineae</taxon>
        <taxon>Archangiaceae</taxon>
        <taxon>Archangium</taxon>
    </lineage>
</organism>
<evidence type="ECO:0000313" key="2">
    <source>
        <dbReference type="Proteomes" id="UP000035579"/>
    </source>
</evidence>
<sequence>MAQSAACYTGLLRMMRSPRWKRLLRANTEPLREAQLLETPVRERLAQGDGGTSRLLRQRKRLEVLARKRLSHFTRRGEASLGEVLGRLETLLSEPRPQPPRGDEPVLLEGRQGLRNLLSWPGTWVFALLALTNRYGLERFGRPAPMLFAGGALVLYYYLRCTGRFWLTAKRLMWQPRFGEPVQVSLASLGAQGISALPAWGEVRVEGERAFTVRHAGRAGLLASLLDLHRQSPFAGEVDGTPRVHEVSVLPAWRALESARSAKQAEPGVAVLRPGYAAFLPAGRSADVFRGLTGPGGRKPEADVTVELLVEHMRLLSEPEFDVRMRQVVLASGGELWHADEVRPGPAADSGRVRLGARGVGMELLADAAQAEATDRIVRRWAA</sequence>
<dbReference type="EMBL" id="CP011509">
    <property type="protein sequence ID" value="AKJ07564.1"/>
    <property type="molecule type" value="Genomic_DNA"/>
</dbReference>
<protein>
    <submittedName>
        <fullName evidence="1">Uncharacterized protein</fullName>
    </submittedName>
</protein>
<dbReference type="KEGG" id="age:AA314_09190"/>
<dbReference type="RefSeq" id="WP_047860558.1">
    <property type="nucleotide sequence ID" value="NZ_CP011509.1"/>
</dbReference>